<dbReference type="EC" id="2.3.1.225" evidence="7"/>
<evidence type="ECO:0000259" key="9">
    <source>
        <dbReference type="Pfam" id="PF01529"/>
    </source>
</evidence>
<evidence type="ECO:0000256" key="1">
    <source>
        <dbReference type="ARBA" id="ARBA00004141"/>
    </source>
</evidence>
<keyword evidence="2 7" id="KW-0808">Transferase</keyword>
<feature type="transmembrane region" description="Helical" evidence="7">
    <location>
        <begin position="58"/>
        <end position="76"/>
    </location>
</feature>
<evidence type="ECO:0000256" key="8">
    <source>
        <dbReference type="SAM" id="MobiDB-lite"/>
    </source>
</evidence>
<feature type="transmembrane region" description="Helical" evidence="7">
    <location>
        <begin position="358"/>
        <end position="381"/>
    </location>
</feature>
<keyword evidence="6 7" id="KW-0012">Acyltransferase</keyword>
<keyword evidence="4 7" id="KW-1133">Transmembrane helix</keyword>
<sequence length="847" mass="91959">MGGAPQPHGPGSAVVGGTVWFNRDVCGIVCACFAQSIIFFSCYTVCTCVILRWTSLGLCRYGLALLLQLFSLLASLSHLKCLLSDPGAVPYLPLPPALSAPSPPPVLDASALSESSNADVARPNARKDAEEDSQWRRSCSWVEMPSARPEEEWTDVDSGEDDVLVCRSSPSRLTDASPPLPLPVSPFAPQSAARGLAPPALALSPEKPGGDCGPVGGATGLSSVSSLGAPGFDPTAARAGEQSRELLDGARSREALAFETRDARPHKNRWCDRGCRGAEPDARRTPQRKYHTVVDEEACCEEDESGLRSGRLHVRHRDGEARSEREMEALASEEDGEKRAKDKKKEMWLLRARRRVRLLLLALPGSLRWGIGGLLVLLAAARRAFLFFATSPAFAFETPAAEESLENGFHPPSCRKCRSLKPARAHHCSVCQRCILKMDHHCPWINNCVGQTNQKFFLLFLVYVNAMCTLSMGTLIVRTVSFLQEQPPLPPPGLYSESFRAALAAPGPATDSGGWPVYRPEETKRRAQPPELRMKTDASASSLEVSAAGGAKENDTAETEKGHKREGAPEQDLRDSRDSAQDRREREGDTEGKGDEEGGGGGEQEREQGTGAPRRGRSGGERAEGEDRRTEDESEGGTAVFRVSKDAGEAAHADYPLLPSGLEDEAKGTGDPQAAQSAGQPLLSARAYRSRINVFALPSLTRGIDILLERAARGDGDIRGSSSREERAGAEPYGSWVADERRNARKSFFGANRERNGANAEQTPFRIITEPLSLPCNLEPLEAVACVFVFMFSFVFGLFTLIMFFDQLSAIRSNTTGIEVLKREAHETRSLYSSLVDVCGAAPSWRW</sequence>
<gene>
    <name evidence="10" type="ORF">BN1204_028970</name>
</gene>
<dbReference type="EMBL" id="LN714482">
    <property type="protein sequence ID" value="CEL67094.1"/>
    <property type="molecule type" value="Genomic_DNA"/>
</dbReference>
<feature type="region of interest" description="Disordered" evidence="8">
    <location>
        <begin position="105"/>
        <end position="141"/>
    </location>
</feature>
<feature type="region of interest" description="Disordered" evidence="8">
    <location>
        <begin position="314"/>
        <end position="338"/>
    </location>
</feature>
<organism evidence="10">
    <name type="scientific">Neospora caninum (strain Liverpool)</name>
    <dbReference type="NCBI Taxonomy" id="572307"/>
    <lineage>
        <taxon>Eukaryota</taxon>
        <taxon>Sar</taxon>
        <taxon>Alveolata</taxon>
        <taxon>Apicomplexa</taxon>
        <taxon>Conoidasida</taxon>
        <taxon>Coccidia</taxon>
        <taxon>Eucoccidiorida</taxon>
        <taxon>Eimeriorina</taxon>
        <taxon>Sarcocystidae</taxon>
        <taxon>Neospora</taxon>
    </lineage>
</organism>
<protein>
    <recommendedName>
        <fullName evidence="7">Palmitoyltransferase</fullName>
        <ecNumber evidence="7">2.3.1.225</ecNumber>
    </recommendedName>
</protein>
<accession>A0A0F7UB46</accession>
<name>A0A0F7UB46_NEOCL</name>
<feature type="transmembrane region" description="Helical" evidence="7">
    <location>
        <begin position="781"/>
        <end position="805"/>
    </location>
</feature>
<feature type="region of interest" description="Disordered" evidence="8">
    <location>
        <begin position="226"/>
        <end position="247"/>
    </location>
</feature>
<feature type="compositionally biased region" description="Basic and acidic residues" evidence="8">
    <location>
        <begin position="552"/>
        <end position="596"/>
    </location>
</feature>
<evidence type="ECO:0000256" key="3">
    <source>
        <dbReference type="ARBA" id="ARBA00022692"/>
    </source>
</evidence>
<feature type="transmembrane region" description="Helical" evidence="7">
    <location>
        <begin position="456"/>
        <end position="477"/>
    </location>
</feature>
<feature type="compositionally biased region" description="Basic and acidic residues" evidence="8">
    <location>
        <begin position="618"/>
        <end position="631"/>
    </location>
</feature>
<dbReference type="InterPro" id="IPR039859">
    <property type="entry name" value="PFA4/ZDH16/20/ERF2-like"/>
</dbReference>
<dbReference type="PROSITE" id="PS50216">
    <property type="entry name" value="DHHC"/>
    <property type="match status" value="1"/>
</dbReference>
<comment type="subcellular location">
    <subcellularLocation>
        <location evidence="1">Membrane</location>
        <topology evidence="1">Multi-pass membrane protein</topology>
    </subcellularLocation>
</comment>
<comment type="similarity">
    <text evidence="7">Belongs to the DHHC palmitoyltransferase family.</text>
</comment>
<feature type="region of interest" description="Disordered" evidence="8">
    <location>
        <begin position="169"/>
        <end position="192"/>
    </location>
</feature>
<dbReference type="GO" id="GO:0019706">
    <property type="term" value="F:protein-cysteine S-palmitoyltransferase activity"/>
    <property type="evidence" value="ECO:0007669"/>
    <property type="project" value="UniProtKB-EC"/>
</dbReference>
<dbReference type="InterPro" id="IPR001594">
    <property type="entry name" value="Palmitoyltrfase_DHHC"/>
</dbReference>
<keyword evidence="5 7" id="KW-0472">Membrane</keyword>
<evidence type="ECO:0000256" key="5">
    <source>
        <dbReference type="ARBA" id="ARBA00023136"/>
    </source>
</evidence>
<dbReference type="PANTHER" id="PTHR12246">
    <property type="entry name" value="PALMITOYLTRANSFERASE ZDHHC16"/>
    <property type="match status" value="1"/>
</dbReference>
<reference evidence="10" key="1">
    <citation type="journal article" date="2015" name="PLoS ONE">
        <title>Comprehensive Evaluation of Toxoplasma gondii VEG and Neospora caninum LIV Genomes with Tachyzoite Stage Transcriptome and Proteome Defines Novel Transcript Features.</title>
        <authorList>
            <person name="Ramaprasad A."/>
            <person name="Mourier T."/>
            <person name="Naeem R."/>
            <person name="Malas T.B."/>
            <person name="Moussa E."/>
            <person name="Panigrahi A."/>
            <person name="Vermont S.J."/>
            <person name="Otto T.D."/>
            <person name="Wastling J."/>
            <person name="Pain A."/>
        </authorList>
    </citation>
    <scope>NUCLEOTIDE SEQUENCE</scope>
    <source>
        <strain evidence="10">Liverpool</strain>
    </source>
</reference>
<comment type="domain">
    <text evidence="7">The DHHC domain is required for palmitoyltransferase activity.</text>
</comment>
<dbReference type="Pfam" id="PF01529">
    <property type="entry name" value="DHHC"/>
    <property type="match status" value="1"/>
</dbReference>
<dbReference type="AlphaFoldDB" id="A0A0F7UB46"/>
<feature type="domain" description="Palmitoyltransferase DHHC" evidence="9">
    <location>
        <begin position="413"/>
        <end position="483"/>
    </location>
</feature>
<evidence type="ECO:0000256" key="6">
    <source>
        <dbReference type="ARBA" id="ARBA00023315"/>
    </source>
</evidence>
<dbReference type="GO" id="GO:0016020">
    <property type="term" value="C:membrane"/>
    <property type="evidence" value="ECO:0007669"/>
    <property type="project" value="UniProtKB-SubCell"/>
</dbReference>
<evidence type="ECO:0000313" key="10">
    <source>
        <dbReference type="EMBL" id="CEL67094.1"/>
    </source>
</evidence>
<feature type="compositionally biased region" description="Basic and acidic residues" evidence="8">
    <location>
        <begin position="317"/>
        <end position="328"/>
    </location>
</feature>
<keyword evidence="3 7" id="KW-0812">Transmembrane</keyword>
<feature type="compositionally biased region" description="Basic and acidic residues" evidence="8">
    <location>
        <begin position="125"/>
        <end position="135"/>
    </location>
</feature>
<feature type="transmembrane region" description="Helical" evidence="7">
    <location>
        <begin position="25"/>
        <end position="51"/>
    </location>
</feature>
<feature type="region of interest" description="Disordered" evidence="8">
    <location>
        <begin position="659"/>
        <end position="678"/>
    </location>
</feature>
<comment type="catalytic activity">
    <reaction evidence="7">
        <text>L-cysteinyl-[protein] + hexadecanoyl-CoA = S-hexadecanoyl-L-cysteinyl-[protein] + CoA</text>
        <dbReference type="Rhea" id="RHEA:36683"/>
        <dbReference type="Rhea" id="RHEA-COMP:10131"/>
        <dbReference type="Rhea" id="RHEA-COMP:11032"/>
        <dbReference type="ChEBI" id="CHEBI:29950"/>
        <dbReference type="ChEBI" id="CHEBI:57287"/>
        <dbReference type="ChEBI" id="CHEBI:57379"/>
        <dbReference type="ChEBI" id="CHEBI:74151"/>
        <dbReference type="EC" id="2.3.1.225"/>
    </reaction>
</comment>
<feature type="region of interest" description="Disordered" evidence="8">
    <location>
        <begin position="505"/>
        <end position="650"/>
    </location>
</feature>
<proteinExistence type="inferred from homology"/>
<evidence type="ECO:0000256" key="4">
    <source>
        <dbReference type="ARBA" id="ARBA00022989"/>
    </source>
</evidence>
<evidence type="ECO:0000256" key="7">
    <source>
        <dbReference type="RuleBase" id="RU079119"/>
    </source>
</evidence>
<evidence type="ECO:0000256" key="2">
    <source>
        <dbReference type="ARBA" id="ARBA00022679"/>
    </source>
</evidence>